<gene>
    <name evidence="3" type="ORF">QN277_004922</name>
</gene>
<protein>
    <recommendedName>
        <fullName evidence="2">DUF1279 domain-containing protein</fullName>
    </recommendedName>
</protein>
<feature type="region of interest" description="Disordered" evidence="1">
    <location>
        <begin position="52"/>
        <end position="94"/>
    </location>
</feature>
<keyword evidence="4" id="KW-1185">Reference proteome</keyword>
<dbReference type="PANTHER" id="PTHR21377">
    <property type="entry name" value="PROTEIN FAM210B, MITOCHONDRIAL"/>
    <property type="match status" value="1"/>
</dbReference>
<evidence type="ECO:0000256" key="1">
    <source>
        <dbReference type="SAM" id="MobiDB-lite"/>
    </source>
</evidence>
<reference evidence="3" key="1">
    <citation type="submission" date="2023-10" db="EMBL/GenBank/DDBJ databases">
        <title>Chromosome-level genome of the transformable northern wattle, Acacia crassicarpa.</title>
        <authorList>
            <person name="Massaro I."/>
            <person name="Sinha N.R."/>
            <person name="Poethig S."/>
            <person name="Leichty A.R."/>
        </authorList>
    </citation>
    <scope>NUCLEOTIDE SEQUENCE</scope>
    <source>
        <strain evidence="3">Acra3RX</strain>
        <tissue evidence="3">Leaf</tissue>
    </source>
</reference>
<evidence type="ECO:0000313" key="3">
    <source>
        <dbReference type="EMBL" id="KAK4258479.1"/>
    </source>
</evidence>
<feature type="compositionally biased region" description="Basic and acidic residues" evidence="1">
    <location>
        <begin position="52"/>
        <end position="63"/>
    </location>
</feature>
<dbReference type="Proteomes" id="UP001293593">
    <property type="component" value="Unassembled WGS sequence"/>
</dbReference>
<dbReference type="InterPro" id="IPR009688">
    <property type="entry name" value="FAM210A/B-like_dom"/>
</dbReference>
<evidence type="ECO:0000313" key="4">
    <source>
        <dbReference type="Proteomes" id="UP001293593"/>
    </source>
</evidence>
<dbReference type="EMBL" id="JAWXYG010000011">
    <property type="protein sequence ID" value="KAK4258479.1"/>
    <property type="molecule type" value="Genomic_DNA"/>
</dbReference>
<accession>A0AAE1IYF0</accession>
<organism evidence="3 4">
    <name type="scientific">Acacia crassicarpa</name>
    <name type="common">northern wattle</name>
    <dbReference type="NCBI Taxonomy" id="499986"/>
    <lineage>
        <taxon>Eukaryota</taxon>
        <taxon>Viridiplantae</taxon>
        <taxon>Streptophyta</taxon>
        <taxon>Embryophyta</taxon>
        <taxon>Tracheophyta</taxon>
        <taxon>Spermatophyta</taxon>
        <taxon>Magnoliopsida</taxon>
        <taxon>eudicotyledons</taxon>
        <taxon>Gunneridae</taxon>
        <taxon>Pentapetalae</taxon>
        <taxon>rosids</taxon>
        <taxon>fabids</taxon>
        <taxon>Fabales</taxon>
        <taxon>Fabaceae</taxon>
        <taxon>Caesalpinioideae</taxon>
        <taxon>mimosoid clade</taxon>
        <taxon>Acacieae</taxon>
        <taxon>Acacia</taxon>
    </lineage>
</organism>
<evidence type="ECO:0000259" key="2">
    <source>
        <dbReference type="Pfam" id="PF06916"/>
    </source>
</evidence>
<feature type="domain" description="DUF1279" evidence="2">
    <location>
        <begin position="5"/>
        <end position="128"/>
    </location>
</feature>
<dbReference type="Pfam" id="PF06916">
    <property type="entry name" value="FAM210A-B_dom"/>
    <property type="match status" value="1"/>
</dbReference>
<dbReference type="InterPro" id="IPR045866">
    <property type="entry name" value="FAM210A/B-like"/>
</dbReference>
<dbReference type="PANTHER" id="PTHR21377:SF0">
    <property type="entry name" value="PROTEIN FAM210B, MITOCHONDRIAL"/>
    <property type="match status" value="1"/>
</dbReference>
<sequence>MAGGRFRQLVKKYGKVALGVHCSVSAVSVTGLYIAIKNNVDVESVLERFHMGGVSPKDDDRKPTIPSGEADGSSLFHETPESAPVTQEKTRNQTAELAASSGGAFALALLCNKALFPIRVPITIALTPPIARFLARRNIIKTGF</sequence>
<comment type="caution">
    <text evidence="3">The sequence shown here is derived from an EMBL/GenBank/DDBJ whole genome shotgun (WGS) entry which is preliminary data.</text>
</comment>
<dbReference type="GO" id="GO:0005739">
    <property type="term" value="C:mitochondrion"/>
    <property type="evidence" value="ECO:0007669"/>
    <property type="project" value="TreeGrafter"/>
</dbReference>
<dbReference type="AlphaFoldDB" id="A0AAE1IYF0"/>
<proteinExistence type="predicted"/>
<name>A0AAE1IYF0_9FABA</name>